<keyword evidence="2 6" id="KW-0812">Transmembrane</keyword>
<dbReference type="GO" id="GO:0016020">
    <property type="term" value="C:membrane"/>
    <property type="evidence" value="ECO:0007669"/>
    <property type="project" value="UniProtKB-SubCell"/>
</dbReference>
<feature type="transmembrane region" description="Helical" evidence="6">
    <location>
        <begin position="132"/>
        <end position="152"/>
    </location>
</feature>
<evidence type="ECO:0000313" key="8">
    <source>
        <dbReference type="EMBL" id="KAF2136857.1"/>
    </source>
</evidence>
<protein>
    <recommendedName>
        <fullName evidence="7">Rhodopsin domain-containing protein</fullName>
    </recommendedName>
</protein>
<feature type="transmembrane region" description="Helical" evidence="6">
    <location>
        <begin position="24"/>
        <end position="45"/>
    </location>
</feature>
<dbReference type="GeneID" id="54295038"/>
<feature type="transmembrane region" description="Helical" evidence="6">
    <location>
        <begin position="188"/>
        <end position="207"/>
    </location>
</feature>
<keyword evidence="3 6" id="KW-1133">Transmembrane helix</keyword>
<name>A0A6A6B1G1_9PEZI</name>
<gene>
    <name evidence="8" type="ORF">K452DRAFT_236878</name>
</gene>
<feature type="transmembrane region" description="Helical" evidence="6">
    <location>
        <begin position="98"/>
        <end position="120"/>
    </location>
</feature>
<dbReference type="PANTHER" id="PTHR33048">
    <property type="entry name" value="PTH11-LIKE INTEGRAL MEMBRANE PROTEIN (AFU_ORTHOLOGUE AFUA_5G11245)"/>
    <property type="match status" value="1"/>
</dbReference>
<evidence type="ECO:0000259" key="7">
    <source>
        <dbReference type="Pfam" id="PF20684"/>
    </source>
</evidence>
<organism evidence="8 9">
    <name type="scientific">Aplosporella prunicola CBS 121167</name>
    <dbReference type="NCBI Taxonomy" id="1176127"/>
    <lineage>
        <taxon>Eukaryota</taxon>
        <taxon>Fungi</taxon>
        <taxon>Dikarya</taxon>
        <taxon>Ascomycota</taxon>
        <taxon>Pezizomycotina</taxon>
        <taxon>Dothideomycetes</taxon>
        <taxon>Dothideomycetes incertae sedis</taxon>
        <taxon>Botryosphaeriales</taxon>
        <taxon>Aplosporellaceae</taxon>
        <taxon>Aplosporella</taxon>
    </lineage>
</organism>
<evidence type="ECO:0000313" key="9">
    <source>
        <dbReference type="Proteomes" id="UP000799438"/>
    </source>
</evidence>
<feature type="transmembrane region" description="Helical" evidence="6">
    <location>
        <begin position="219"/>
        <end position="244"/>
    </location>
</feature>
<keyword evidence="9" id="KW-1185">Reference proteome</keyword>
<dbReference type="Pfam" id="PF20684">
    <property type="entry name" value="Fung_rhodopsin"/>
    <property type="match status" value="1"/>
</dbReference>
<evidence type="ECO:0000256" key="4">
    <source>
        <dbReference type="ARBA" id="ARBA00023136"/>
    </source>
</evidence>
<reference evidence="8" key="1">
    <citation type="journal article" date="2020" name="Stud. Mycol.">
        <title>101 Dothideomycetes genomes: a test case for predicting lifestyles and emergence of pathogens.</title>
        <authorList>
            <person name="Haridas S."/>
            <person name="Albert R."/>
            <person name="Binder M."/>
            <person name="Bloem J."/>
            <person name="Labutti K."/>
            <person name="Salamov A."/>
            <person name="Andreopoulos B."/>
            <person name="Baker S."/>
            <person name="Barry K."/>
            <person name="Bills G."/>
            <person name="Bluhm B."/>
            <person name="Cannon C."/>
            <person name="Castanera R."/>
            <person name="Culley D."/>
            <person name="Daum C."/>
            <person name="Ezra D."/>
            <person name="Gonzalez J."/>
            <person name="Henrissat B."/>
            <person name="Kuo A."/>
            <person name="Liang C."/>
            <person name="Lipzen A."/>
            <person name="Lutzoni F."/>
            <person name="Magnuson J."/>
            <person name="Mondo S."/>
            <person name="Nolan M."/>
            <person name="Ohm R."/>
            <person name="Pangilinan J."/>
            <person name="Park H.-J."/>
            <person name="Ramirez L."/>
            <person name="Alfaro M."/>
            <person name="Sun H."/>
            <person name="Tritt A."/>
            <person name="Yoshinaga Y."/>
            <person name="Zwiers L.-H."/>
            <person name="Turgeon B."/>
            <person name="Goodwin S."/>
            <person name="Spatafora J."/>
            <person name="Crous P."/>
            <person name="Grigoriev I."/>
        </authorList>
    </citation>
    <scope>NUCLEOTIDE SEQUENCE</scope>
    <source>
        <strain evidence="8">CBS 121167</strain>
    </source>
</reference>
<feature type="domain" description="Rhodopsin" evidence="7">
    <location>
        <begin position="41"/>
        <end position="286"/>
    </location>
</feature>
<dbReference type="AlphaFoldDB" id="A0A6A6B1G1"/>
<comment type="similarity">
    <text evidence="5">Belongs to the SAT4 family.</text>
</comment>
<proteinExistence type="inferred from homology"/>
<keyword evidence="4 6" id="KW-0472">Membrane</keyword>
<evidence type="ECO:0000256" key="2">
    <source>
        <dbReference type="ARBA" id="ARBA00022692"/>
    </source>
</evidence>
<evidence type="ECO:0000256" key="3">
    <source>
        <dbReference type="ARBA" id="ARBA00022989"/>
    </source>
</evidence>
<dbReference type="PANTHER" id="PTHR33048:SF47">
    <property type="entry name" value="INTEGRAL MEMBRANE PROTEIN-RELATED"/>
    <property type="match status" value="1"/>
</dbReference>
<dbReference type="OrthoDB" id="5417844at2759"/>
<dbReference type="RefSeq" id="XP_033392575.1">
    <property type="nucleotide sequence ID" value="XM_033537542.1"/>
</dbReference>
<dbReference type="InterPro" id="IPR049326">
    <property type="entry name" value="Rhodopsin_dom_fungi"/>
</dbReference>
<sequence length="287" mass="31996">MGPEDIFGLPPAGLDLTENASDVIWAPIIVVIVLTVIIFALRFVAKYISKDPYMKADDYWLILGMIISIGSASCAFESGKHGSGKHIWALKPENITSLLKIIYADGLIYSTAVTCTKLSILLYYRRIFNFKYVYYFGLFLIISYWVTVIIVLNAGCRPLSLIWEQYTNPLLLKTGVCMDLPRFYWQNAIWAMAVDIVILLMPIYPVWTLHTTTANKLAVSGMLALGVFLLVCFGSVIGACGARIEAMHHLMTELDKSWYLCPAFAWTCVEPFVGIISACLPTLGPLV</sequence>
<accession>A0A6A6B1G1</accession>
<evidence type="ECO:0000256" key="5">
    <source>
        <dbReference type="ARBA" id="ARBA00038359"/>
    </source>
</evidence>
<feature type="transmembrane region" description="Helical" evidence="6">
    <location>
        <begin position="57"/>
        <end position="78"/>
    </location>
</feature>
<dbReference type="InterPro" id="IPR052337">
    <property type="entry name" value="SAT4-like"/>
</dbReference>
<feature type="non-terminal residue" evidence="8">
    <location>
        <position position="287"/>
    </location>
</feature>
<comment type="subcellular location">
    <subcellularLocation>
        <location evidence="1">Membrane</location>
        <topology evidence="1">Multi-pass membrane protein</topology>
    </subcellularLocation>
</comment>
<dbReference type="Proteomes" id="UP000799438">
    <property type="component" value="Unassembled WGS sequence"/>
</dbReference>
<evidence type="ECO:0000256" key="6">
    <source>
        <dbReference type="SAM" id="Phobius"/>
    </source>
</evidence>
<dbReference type="EMBL" id="ML995511">
    <property type="protein sequence ID" value="KAF2136857.1"/>
    <property type="molecule type" value="Genomic_DNA"/>
</dbReference>
<evidence type="ECO:0000256" key="1">
    <source>
        <dbReference type="ARBA" id="ARBA00004141"/>
    </source>
</evidence>